<evidence type="ECO:0000259" key="2">
    <source>
        <dbReference type="Pfam" id="PF01551"/>
    </source>
</evidence>
<dbReference type="EMBL" id="AP019755">
    <property type="protein sequence ID" value="BBL34404.1"/>
    <property type="molecule type" value="Genomic_DNA"/>
</dbReference>
<dbReference type="Pfam" id="PF01551">
    <property type="entry name" value="Peptidase_M23"/>
    <property type="match status" value="1"/>
</dbReference>
<dbReference type="Gene3D" id="6.10.250.3150">
    <property type="match status" value="1"/>
</dbReference>
<protein>
    <submittedName>
        <fullName evidence="3">Murein hydrolase activator EnvC</fullName>
    </submittedName>
</protein>
<dbReference type="PANTHER" id="PTHR21666:SF270">
    <property type="entry name" value="MUREIN HYDROLASE ACTIVATOR ENVC"/>
    <property type="match status" value="1"/>
</dbReference>
<dbReference type="InterPro" id="IPR050570">
    <property type="entry name" value="Cell_wall_metabolism_enzyme"/>
</dbReference>
<dbReference type="InterPro" id="IPR016047">
    <property type="entry name" value="M23ase_b-sheet_dom"/>
</dbReference>
<dbReference type="AlphaFoldDB" id="A0A4Y1YK46"/>
<dbReference type="PANTHER" id="PTHR21666">
    <property type="entry name" value="PEPTIDASE-RELATED"/>
    <property type="match status" value="1"/>
</dbReference>
<dbReference type="Proteomes" id="UP000316473">
    <property type="component" value="Chromosome"/>
</dbReference>
<dbReference type="CDD" id="cd12797">
    <property type="entry name" value="M23_peptidase"/>
    <property type="match status" value="1"/>
</dbReference>
<evidence type="ECO:0000313" key="3">
    <source>
        <dbReference type="EMBL" id="BBL34404.1"/>
    </source>
</evidence>
<evidence type="ECO:0000313" key="4">
    <source>
        <dbReference type="Proteomes" id="UP000316473"/>
    </source>
</evidence>
<name>A0A4Y1YK46_9PROT</name>
<keyword evidence="3" id="KW-0378">Hydrolase</keyword>
<dbReference type="FunFam" id="2.70.70.10:FF:000003">
    <property type="entry name" value="Murein hydrolase activator EnvC"/>
    <property type="match status" value="1"/>
</dbReference>
<dbReference type="SUPFAM" id="SSF51261">
    <property type="entry name" value="Duplicated hybrid motif"/>
    <property type="match status" value="1"/>
</dbReference>
<feature type="domain" description="M23ase beta-sheet core" evidence="2">
    <location>
        <begin position="327"/>
        <end position="420"/>
    </location>
</feature>
<dbReference type="InterPro" id="IPR011055">
    <property type="entry name" value="Dup_hybrid_motif"/>
</dbReference>
<reference evidence="3 4" key="1">
    <citation type="submission" date="2019-06" db="EMBL/GenBank/DDBJ databases">
        <title>Nitrosomonas stercoris KYUHI-S whole genome shotgun sequence.</title>
        <authorList>
            <person name="Nakagawa T."/>
            <person name="Tsuchiya Y."/>
            <person name="Takahashi R."/>
        </authorList>
    </citation>
    <scope>NUCLEOTIDE SEQUENCE [LARGE SCALE GENOMIC DNA]</scope>
    <source>
        <strain evidence="3 4">KYUHI-S</strain>
    </source>
</reference>
<keyword evidence="4" id="KW-1185">Reference proteome</keyword>
<proteinExistence type="predicted"/>
<organism evidence="3 4">
    <name type="scientific">Nitrosomonas stercoris</name>
    <dbReference type="NCBI Taxonomy" id="1444684"/>
    <lineage>
        <taxon>Bacteria</taxon>
        <taxon>Pseudomonadati</taxon>
        <taxon>Pseudomonadota</taxon>
        <taxon>Betaproteobacteria</taxon>
        <taxon>Nitrosomonadales</taxon>
        <taxon>Nitrosomonadaceae</taxon>
        <taxon>Nitrosomonas</taxon>
    </lineage>
</organism>
<gene>
    <name evidence="3" type="ORF">Nstercoris_00637</name>
</gene>
<keyword evidence="1" id="KW-0175">Coiled coil</keyword>
<feature type="coiled-coil region" evidence="1">
    <location>
        <begin position="200"/>
        <end position="276"/>
    </location>
</feature>
<feature type="coiled-coil region" evidence="1">
    <location>
        <begin position="49"/>
        <end position="125"/>
    </location>
</feature>
<dbReference type="Gene3D" id="2.70.70.10">
    <property type="entry name" value="Glucose Permease (Domain IIA)"/>
    <property type="match status" value="1"/>
</dbReference>
<evidence type="ECO:0000256" key="1">
    <source>
        <dbReference type="SAM" id="Coils"/>
    </source>
</evidence>
<dbReference type="GO" id="GO:0004222">
    <property type="term" value="F:metalloendopeptidase activity"/>
    <property type="evidence" value="ECO:0007669"/>
    <property type="project" value="TreeGrafter"/>
</dbReference>
<dbReference type="KEGG" id="nst:Nstercoris_00637"/>
<accession>A0A4Y1YK46</accession>
<sequence>MFADLIIKTIISTWPQSRVRMKQITGITYLLLLAGVLVPSLGHTLPQTNRDNQKQLHDLRSRIDTLQKNLDDKKSSEAKAADALRDSERSINDLHNQLTQLIAQQKKVQTKLNHLQHESAQLKNETITKQTQLGKLIYYQHLAKHNEHLQLLFKQDNLDKATRNFYYYQYIAQARSKNIDDLHSQLTKLDTLVQASRSQHQSLEQLHNKQLQQKQQLELEKKRRSEILTSLSKEVSHQQKKITQLKQDEQRLTKLIEELNRKLALARQKKQAAKHKSNQAVLRNNKLPGAVEQKGAFAALKGKLRLPVRGVLLNRFGSKRENGGIKWRGLFIRSTEGSEVKAIAKGEVIFSDWLRGFGNLLILDHGNNYMSLYGNNEAVYKQVGNKVKSGDTIAIVGNSGGNAESGLYFELRYQGKPFDPLGWVKIE</sequence>